<accession>A0A0F4L0U0</accession>
<dbReference type="InterPro" id="IPR006741">
    <property type="entry name" value="AgrB"/>
</dbReference>
<keyword evidence="1" id="KW-1003">Cell membrane</keyword>
<sequence>MLEKLAARIADYLTTDDDSEWELVQYSASMLISRWTIDLIILIVAIFTHMWLEALIILIGMNLFRKQYSGWHAQHFWVCFLVSVGIFIVIIALGRTLMAQSGLVAQIFYGGCLLLMLLSYKLITRKEWLKTLVIFAVMGVMCLWPANFLLKNIVIYMGLTFISTLLLFIFRIFNDKRNSENK</sequence>
<dbReference type="GO" id="GO:0009372">
    <property type="term" value="P:quorum sensing"/>
    <property type="evidence" value="ECO:0007669"/>
    <property type="project" value="UniProtKB-KW"/>
</dbReference>
<proteinExistence type="predicted"/>
<dbReference type="Pfam" id="PF04647">
    <property type="entry name" value="AgrB"/>
    <property type="match status" value="1"/>
</dbReference>
<evidence type="ECO:0000256" key="5">
    <source>
        <dbReference type="ARBA" id="ARBA00022801"/>
    </source>
</evidence>
<keyword evidence="3" id="KW-0645">Protease</keyword>
<feature type="transmembrane region" description="Helical" evidence="8">
    <location>
        <begin position="76"/>
        <end position="97"/>
    </location>
</feature>
<keyword evidence="6 8" id="KW-1133">Transmembrane helix</keyword>
<dbReference type="PATRIC" id="fig|1218508.4.peg.256"/>
<evidence type="ECO:0000256" key="7">
    <source>
        <dbReference type="ARBA" id="ARBA00023136"/>
    </source>
</evidence>
<keyword evidence="5" id="KW-0378">Hydrolase</keyword>
<dbReference type="GO" id="GO:0016020">
    <property type="term" value="C:membrane"/>
    <property type="evidence" value="ECO:0007669"/>
    <property type="project" value="InterPro"/>
</dbReference>
<keyword evidence="7 8" id="KW-0472">Membrane</keyword>
<evidence type="ECO:0000313" key="10">
    <source>
        <dbReference type="Proteomes" id="UP000033695"/>
    </source>
</evidence>
<evidence type="ECO:0000256" key="6">
    <source>
        <dbReference type="ARBA" id="ARBA00022989"/>
    </source>
</evidence>
<name>A0A0F4L0U0_9LACO</name>
<dbReference type="STRING" id="1218508.JG29_02490"/>
<dbReference type="GO" id="GO:0008233">
    <property type="term" value="F:peptidase activity"/>
    <property type="evidence" value="ECO:0007669"/>
    <property type="project" value="UniProtKB-KW"/>
</dbReference>
<gene>
    <name evidence="9" type="ORF">JG29_02490</name>
</gene>
<evidence type="ECO:0000313" key="9">
    <source>
        <dbReference type="EMBL" id="KJY51201.1"/>
    </source>
</evidence>
<evidence type="ECO:0000256" key="4">
    <source>
        <dbReference type="ARBA" id="ARBA00022692"/>
    </source>
</evidence>
<dbReference type="GO" id="GO:0006508">
    <property type="term" value="P:proteolysis"/>
    <property type="evidence" value="ECO:0007669"/>
    <property type="project" value="UniProtKB-KW"/>
</dbReference>
<feature type="transmembrane region" description="Helical" evidence="8">
    <location>
        <begin position="128"/>
        <end position="147"/>
    </location>
</feature>
<reference evidence="9 10" key="1">
    <citation type="submission" date="2014-12" db="EMBL/GenBank/DDBJ databases">
        <title>Comparative genomics of the lactic acid bacteria isolated from the honey bee gut.</title>
        <authorList>
            <person name="Ellegaard K.M."/>
            <person name="Tamarit D."/>
            <person name="Javelind E."/>
            <person name="Olofsson T."/>
            <person name="Andersson S.G."/>
            <person name="Vasquez A."/>
        </authorList>
    </citation>
    <scope>NUCLEOTIDE SEQUENCE [LARGE SCALE GENOMIC DNA]</scope>
    <source>
        <strain evidence="9 10">Hon2</strain>
    </source>
</reference>
<protein>
    <submittedName>
        <fullName evidence="9">Uncharacterized protein</fullName>
    </submittedName>
</protein>
<organism evidence="9 10">
    <name type="scientific">Bombilactobacillus mellis</name>
    <dbReference type="NCBI Taxonomy" id="1218508"/>
    <lineage>
        <taxon>Bacteria</taxon>
        <taxon>Bacillati</taxon>
        <taxon>Bacillota</taxon>
        <taxon>Bacilli</taxon>
        <taxon>Lactobacillales</taxon>
        <taxon>Lactobacillaceae</taxon>
        <taxon>Bombilactobacillus</taxon>
    </lineage>
</organism>
<dbReference type="Proteomes" id="UP000033695">
    <property type="component" value="Unassembled WGS sequence"/>
</dbReference>
<dbReference type="SMART" id="SM00793">
    <property type="entry name" value="AgrB"/>
    <property type="match status" value="1"/>
</dbReference>
<feature type="transmembrane region" description="Helical" evidence="8">
    <location>
        <begin position="103"/>
        <end position="123"/>
    </location>
</feature>
<keyword evidence="4 8" id="KW-0812">Transmembrane</keyword>
<evidence type="ECO:0000256" key="3">
    <source>
        <dbReference type="ARBA" id="ARBA00022670"/>
    </source>
</evidence>
<keyword evidence="2" id="KW-0673">Quorum sensing</keyword>
<keyword evidence="10" id="KW-1185">Reference proteome</keyword>
<dbReference type="RefSeq" id="WP_045922150.1">
    <property type="nucleotide sequence ID" value="NZ_JBHTHW010000004.1"/>
</dbReference>
<evidence type="ECO:0000256" key="8">
    <source>
        <dbReference type="SAM" id="Phobius"/>
    </source>
</evidence>
<dbReference type="OrthoDB" id="2854767at2"/>
<dbReference type="AlphaFoldDB" id="A0A0F4L0U0"/>
<feature type="transmembrane region" description="Helical" evidence="8">
    <location>
        <begin position="153"/>
        <end position="173"/>
    </location>
</feature>
<evidence type="ECO:0000256" key="1">
    <source>
        <dbReference type="ARBA" id="ARBA00022475"/>
    </source>
</evidence>
<dbReference type="EMBL" id="JXBZ01000002">
    <property type="protein sequence ID" value="KJY51201.1"/>
    <property type="molecule type" value="Genomic_DNA"/>
</dbReference>
<evidence type="ECO:0000256" key="2">
    <source>
        <dbReference type="ARBA" id="ARBA00022654"/>
    </source>
</evidence>
<dbReference type="HOGENOM" id="CLU_1480271_0_0_9"/>
<feature type="transmembrane region" description="Helical" evidence="8">
    <location>
        <begin position="39"/>
        <end position="64"/>
    </location>
</feature>
<comment type="caution">
    <text evidence="9">The sequence shown here is derived from an EMBL/GenBank/DDBJ whole genome shotgun (WGS) entry which is preliminary data.</text>
</comment>